<dbReference type="RefSeq" id="WP_106676567.1">
    <property type="nucleotide sequence ID" value="NZ_JACHWV010000006.1"/>
</dbReference>
<evidence type="ECO:0000313" key="2">
    <source>
        <dbReference type="EMBL" id="PSG93900.1"/>
    </source>
</evidence>
<sequence length="240" mass="28301">MGQNLSEITTKLNIGLIYVSIIYLPQRFLNFIDKAEDEQLLKLVNKPFIIDKDGYDIKPTVREVFNLLGKSSLLNQNIFYLNNLKLEHNKDNFNYILDKYVESMNGAIFLAEYFSKNIFIDIPEAESNIKSSFINQYHFLIKHKEEFDAKFRPHNFPPLNNNSWLNKNTLNNIKDTFPNSKIKDFDIENLDKKLKQETVETKVEKKSKVELKKEKLKAIKEQANQEAENYILERVFKLKV</sequence>
<proteinExistence type="predicted"/>
<dbReference type="OrthoDB" id="1450945at2"/>
<reference evidence="2 3" key="1">
    <citation type="submission" date="2018-03" db="EMBL/GenBank/DDBJ databases">
        <title>Mesoflavibacter sp. HG37 and Mesoflavibacter sp. HG96 sp.nov., two marine bacteria isolated from seawater of Western Pacific Ocean.</title>
        <authorList>
            <person name="Cheng H."/>
            <person name="Wu Y.-H."/>
            <person name="Guo L.-L."/>
            <person name="Xu X.-W."/>
        </authorList>
    </citation>
    <scope>NUCLEOTIDE SEQUENCE [LARGE SCALE GENOMIC DNA]</scope>
    <source>
        <strain evidence="2 3">KCTC 42117</strain>
    </source>
</reference>
<comment type="caution">
    <text evidence="2">The sequence shown here is derived from an EMBL/GenBank/DDBJ whole genome shotgun (WGS) entry which is preliminary data.</text>
</comment>
<evidence type="ECO:0000313" key="3">
    <source>
        <dbReference type="Proteomes" id="UP000238430"/>
    </source>
</evidence>
<keyword evidence="1" id="KW-0175">Coiled coil</keyword>
<name>A0A2T1NLX7_9FLAO</name>
<gene>
    <name evidence="2" type="ORF">C7H61_01635</name>
</gene>
<accession>A0A2T1NLX7</accession>
<dbReference type="AlphaFoldDB" id="A0A2T1NLX7"/>
<dbReference type="EMBL" id="PXOT01000014">
    <property type="protein sequence ID" value="PSG93900.1"/>
    <property type="molecule type" value="Genomic_DNA"/>
</dbReference>
<dbReference type="Proteomes" id="UP000238430">
    <property type="component" value="Unassembled WGS sequence"/>
</dbReference>
<protein>
    <submittedName>
        <fullName evidence="2">Uncharacterized protein</fullName>
    </submittedName>
</protein>
<evidence type="ECO:0000256" key="1">
    <source>
        <dbReference type="SAM" id="Coils"/>
    </source>
</evidence>
<keyword evidence="3" id="KW-1185">Reference proteome</keyword>
<organism evidence="2 3">
    <name type="scientific">Mesoflavibacter zeaxanthinifaciens subsp. sabulilitoris</name>
    <dbReference type="NCBI Taxonomy" id="1520893"/>
    <lineage>
        <taxon>Bacteria</taxon>
        <taxon>Pseudomonadati</taxon>
        <taxon>Bacteroidota</taxon>
        <taxon>Flavobacteriia</taxon>
        <taxon>Flavobacteriales</taxon>
        <taxon>Flavobacteriaceae</taxon>
        <taxon>Mesoflavibacter</taxon>
    </lineage>
</organism>
<feature type="coiled-coil region" evidence="1">
    <location>
        <begin position="202"/>
        <end position="233"/>
    </location>
</feature>